<keyword evidence="1" id="KW-0614">Plasmid</keyword>
<dbReference type="PRINTS" id="PR00507">
    <property type="entry name" value="N12N6MTFRASE"/>
</dbReference>
<accession>A0A3G8GVE1</accession>
<sequence>MNDQDKIRQLGQYPTPAWAAEQLVERYFGDLGRDDLVIEPACGPGAFLGAIPTDVPAIGVEIDPLAAECARVATGREVITGDFCTVDLEARPTAIIGNPPFKLALVDKFLARAHALLPEGGRVGFLLPAYAFQTASRVVDYNQRWTIAQELVPRNVFDGLRLPLVFALFHKERHRRLLGFALFHETVAVHRMQDDYQFVLKQGSGPIWRKVIELALRRLGGEASLADIYEELQRNRPTDTRWWREKIRQTLRRYAEVFVVKGEGRYALSASPNCTGA</sequence>
<dbReference type="GO" id="GO:0032259">
    <property type="term" value="P:methylation"/>
    <property type="evidence" value="ECO:0007669"/>
    <property type="project" value="UniProtKB-KW"/>
</dbReference>
<evidence type="ECO:0000313" key="1">
    <source>
        <dbReference type="EMBL" id="AZG12218.1"/>
    </source>
</evidence>
<proteinExistence type="predicted"/>
<protein>
    <submittedName>
        <fullName evidence="1">Class I SAM-dependent methyltransferase</fullName>
    </submittedName>
</protein>
<organism evidence="1 2">
    <name type="scientific">Cupriavidus pauculus</name>
    <dbReference type="NCBI Taxonomy" id="82633"/>
    <lineage>
        <taxon>Bacteria</taxon>
        <taxon>Pseudomonadati</taxon>
        <taxon>Pseudomonadota</taxon>
        <taxon>Betaproteobacteria</taxon>
        <taxon>Burkholderiales</taxon>
        <taxon>Burkholderiaceae</taxon>
        <taxon>Cupriavidus</taxon>
    </lineage>
</organism>
<keyword evidence="1" id="KW-0489">Methyltransferase</keyword>
<dbReference type="GO" id="GO:0008168">
    <property type="term" value="F:methyltransferase activity"/>
    <property type="evidence" value="ECO:0007669"/>
    <property type="project" value="UniProtKB-KW"/>
</dbReference>
<dbReference type="SUPFAM" id="SSF53335">
    <property type="entry name" value="S-adenosyl-L-methionine-dependent methyltransferases"/>
    <property type="match status" value="1"/>
</dbReference>
<geneLocation type="plasmid" evidence="1">
    <name>unnamed1</name>
</geneLocation>
<dbReference type="InterPro" id="IPR029063">
    <property type="entry name" value="SAM-dependent_MTases_sf"/>
</dbReference>
<dbReference type="CDD" id="cd02440">
    <property type="entry name" value="AdoMet_MTases"/>
    <property type="match status" value="1"/>
</dbReference>
<gene>
    <name evidence="1" type="ORF">EHF44_01090</name>
</gene>
<evidence type="ECO:0000313" key="2">
    <source>
        <dbReference type="Proteomes" id="UP000270411"/>
    </source>
</evidence>
<dbReference type="OrthoDB" id="9773571at2"/>
<reference evidence="2" key="1">
    <citation type="submission" date="2018-11" db="EMBL/GenBank/DDBJ databases">
        <title>FDA dAtabase for Regulatory Grade micrObial Sequences (FDA-ARGOS): Supporting development and validation of Infectious Disease Dx tests.</title>
        <authorList>
            <person name="Goldberg B."/>
            <person name="Campos J."/>
            <person name="Tallon L."/>
            <person name="Sadzewicz L."/>
            <person name="Zhao X."/>
            <person name="Vavikolanu K."/>
            <person name="Mehta A."/>
            <person name="Aluvathingal J."/>
            <person name="Nadendla S."/>
            <person name="Geyer C."/>
            <person name="Nandy P."/>
            <person name="Yan Y."/>
            <person name="Sichtig H."/>
        </authorList>
    </citation>
    <scope>NUCLEOTIDE SEQUENCE [LARGE SCALE GENOMIC DNA]</scope>
    <source>
        <strain evidence="2">FDAARGOS_614</strain>
        <plasmid evidence="2">unnamed1</plasmid>
    </source>
</reference>
<dbReference type="AlphaFoldDB" id="A0A3G8GVE1"/>
<dbReference type="EMBL" id="CP033968">
    <property type="protein sequence ID" value="AZG12218.1"/>
    <property type="molecule type" value="Genomic_DNA"/>
</dbReference>
<dbReference type="KEGG" id="cpau:EHF44_01090"/>
<name>A0A3G8GVE1_9BURK</name>
<dbReference type="Proteomes" id="UP000270411">
    <property type="component" value="Plasmid unnamed1"/>
</dbReference>
<dbReference type="Gene3D" id="3.40.50.150">
    <property type="entry name" value="Vaccinia Virus protein VP39"/>
    <property type="match status" value="1"/>
</dbReference>
<keyword evidence="1" id="KW-0808">Transferase</keyword>